<keyword evidence="2" id="KW-1185">Reference proteome</keyword>
<evidence type="ECO:0000313" key="1">
    <source>
        <dbReference type="EMBL" id="KAJ8641870.1"/>
    </source>
</evidence>
<comment type="caution">
    <text evidence="1">The sequence shown here is derived from an EMBL/GenBank/DDBJ whole genome shotgun (WGS) entry which is preliminary data.</text>
</comment>
<dbReference type="Proteomes" id="UP001234297">
    <property type="component" value="Chromosome 5"/>
</dbReference>
<accession>A0ACC2M883</accession>
<gene>
    <name evidence="1" type="ORF">MRB53_018564</name>
</gene>
<protein>
    <submittedName>
        <fullName evidence="1">Uncharacterized protein</fullName>
    </submittedName>
</protein>
<dbReference type="EMBL" id="CM056813">
    <property type="protein sequence ID" value="KAJ8641870.1"/>
    <property type="molecule type" value="Genomic_DNA"/>
</dbReference>
<reference evidence="1 2" key="1">
    <citation type="journal article" date="2022" name="Hortic Res">
        <title>A haplotype resolved chromosomal level avocado genome allows analysis of novel avocado genes.</title>
        <authorList>
            <person name="Nath O."/>
            <person name="Fletcher S.J."/>
            <person name="Hayward A."/>
            <person name="Shaw L.M."/>
            <person name="Masouleh A.K."/>
            <person name="Furtado A."/>
            <person name="Henry R.J."/>
            <person name="Mitter N."/>
        </authorList>
    </citation>
    <scope>NUCLEOTIDE SEQUENCE [LARGE SCALE GENOMIC DNA]</scope>
    <source>
        <strain evidence="2">cv. Hass</strain>
    </source>
</reference>
<evidence type="ECO:0000313" key="2">
    <source>
        <dbReference type="Proteomes" id="UP001234297"/>
    </source>
</evidence>
<organism evidence="1 2">
    <name type="scientific">Persea americana</name>
    <name type="common">Avocado</name>
    <dbReference type="NCBI Taxonomy" id="3435"/>
    <lineage>
        <taxon>Eukaryota</taxon>
        <taxon>Viridiplantae</taxon>
        <taxon>Streptophyta</taxon>
        <taxon>Embryophyta</taxon>
        <taxon>Tracheophyta</taxon>
        <taxon>Spermatophyta</taxon>
        <taxon>Magnoliopsida</taxon>
        <taxon>Magnoliidae</taxon>
        <taxon>Laurales</taxon>
        <taxon>Lauraceae</taxon>
        <taxon>Persea</taxon>
    </lineage>
</organism>
<name>A0ACC2M883_PERAE</name>
<proteinExistence type="predicted"/>
<sequence>MIKESAVSDDFTFPIITENNSLYHLHYPSFKTPSFWCVSSSLPEQGKLSFEQKTHQRRSFSTLEGDKRTDNLTRDLAFLANFNGSNDVGFFVDEDKMDMLWEDFNDELRQPSSDGKEADKPNGVFSDSNKDVMSMADLGCVHAIKVSKSRSLMPHRKPSLLVMLKILKKLFLIHSSHCPRKTSRIMP</sequence>